<gene>
    <name evidence="2" type="ORF">BC643_0581</name>
</gene>
<dbReference type="Pfam" id="PF19783">
    <property type="entry name" value="DUF6268"/>
    <property type="match status" value="1"/>
</dbReference>
<feature type="domain" description="DUF6268" evidence="1">
    <location>
        <begin position="77"/>
        <end position="285"/>
    </location>
</feature>
<reference evidence="2 3" key="1">
    <citation type="submission" date="2018-09" db="EMBL/GenBank/DDBJ databases">
        <title>Genomic Encyclopedia of Archaeal and Bacterial Type Strains, Phase II (KMG-II): from individual species to whole genera.</title>
        <authorList>
            <person name="Goeker M."/>
        </authorList>
    </citation>
    <scope>NUCLEOTIDE SEQUENCE [LARGE SCALE GENOMIC DNA]</scope>
    <source>
        <strain evidence="2 3">DSM 27148</strain>
    </source>
</reference>
<dbReference type="InterPro" id="IPR046235">
    <property type="entry name" value="DUF6268"/>
</dbReference>
<dbReference type="RefSeq" id="WP_120271662.1">
    <property type="nucleotide sequence ID" value="NZ_RAPN01000001.1"/>
</dbReference>
<comment type="caution">
    <text evidence="2">The sequence shown here is derived from an EMBL/GenBank/DDBJ whole genome shotgun (WGS) entry which is preliminary data.</text>
</comment>
<accession>A0A419W476</accession>
<sequence>MKQLFQIVCLLLLFPLAGYSQSLSVFSADFVPTRGKSEIGASGDIQLAFPVLRRQTDQLVLAPRYQFLNLDDGFPFSEQRFYELSLNTVWRHTINESWSWVALIMPAFSSSTDELSMNSFVWTSGLSFTRLQNRHFSYRLGVIYANRFKSNLIVPMLGFHWIPNDHFELNADLPMRLRVQWLVAGGLKMGLVASSNRQISHVSGYADFDYLWFREQNLSWFTDLRMIRKWWLSCQAGYSFKRELKLYQKPEQATWEVGANLTPSKVDPFFEYADEGFFLKVGIAYQLTR</sequence>
<name>A0A419W476_9BACT</name>
<proteinExistence type="predicted"/>
<organism evidence="2 3">
    <name type="scientific">Mangrovibacterium diazotrophicum</name>
    <dbReference type="NCBI Taxonomy" id="1261403"/>
    <lineage>
        <taxon>Bacteria</taxon>
        <taxon>Pseudomonadati</taxon>
        <taxon>Bacteroidota</taxon>
        <taxon>Bacteroidia</taxon>
        <taxon>Marinilabiliales</taxon>
        <taxon>Prolixibacteraceae</taxon>
        <taxon>Mangrovibacterium</taxon>
    </lineage>
</organism>
<evidence type="ECO:0000313" key="3">
    <source>
        <dbReference type="Proteomes" id="UP000283387"/>
    </source>
</evidence>
<evidence type="ECO:0000313" key="2">
    <source>
        <dbReference type="EMBL" id="RKD90245.1"/>
    </source>
</evidence>
<protein>
    <recommendedName>
        <fullName evidence="1">DUF6268 domain-containing protein</fullName>
    </recommendedName>
</protein>
<dbReference type="AlphaFoldDB" id="A0A419W476"/>
<dbReference type="OrthoDB" id="1414976at2"/>
<evidence type="ECO:0000259" key="1">
    <source>
        <dbReference type="Pfam" id="PF19783"/>
    </source>
</evidence>
<dbReference type="EMBL" id="RAPN01000001">
    <property type="protein sequence ID" value="RKD90245.1"/>
    <property type="molecule type" value="Genomic_DNA"/>
</dbReference>
<keyword evidence="3" id="KW-1185">Reference proteome</keyword>
<dbReference type="Proteomes" id="UP000283387">
    <property type="component" value="Unassembled WGS sequence"/>
</dbReference>